<name>A0A0J6CEU8_9BACT</name>
<organism evidence="2 3">
    <name type="scientific">Parabacteroides goldsteinii</name>
    <dbReference type="NCBI Taxonomy" id="328812"/>
    <lineage>
        <taxon>Bacteria</taxon>
        <taxon>Pseudomonadati</taxon>
        <taxon>Bacteroidota</taxon>
        <taxon>Bacteroidia</taxon>
        <taxon>Bacteroidales</taxon>
        <taxon>Tannerellaceae</taxon>
        <taxon>Parabacteroides</taxon>
    </lineage>
</organism>
<reference evidence="2 3" key="1">
    <citation type="submission" date="2015-06" db="EMBL/GenBank/DDBJ databases">
        <title>Draft Genome Sequence of Parabacteroides goldsteinii with Putative Novel Metallo-Beta-Lactamases Isolated from a Blood Culture from a Human Patient.</title>
        <authorList>
            <person name="Krogh T.J."/>
            <person name="Agergaard C.N."/>
            <person name="Moller-Jensen J."/>
            <person name="Justesen U.S."/>
        </authorList>
    </citation>
    <scope>NUCLEOTIDE SEQUENCE [LARGE SCALE GENOMIC DNA]</scope>
    <source>
        <strain evidence="2 3">910340</strain>
    </source>
</reference>
<evidence type="ECO:0000313" key="2">
    <source>
        <dbReference type="EMBL" id="KMM30639.1"/>
    </source>
</evidence>
<evidence type="ECO:0000256" key="1">
    <source>
        <dbReference type="SAM" id="SignalP"/>
    </source>
</evidence>
<accession>A0A0J6CEU8</accession>
<comment type="caution">
    <text evidence="2">The sequence shown here is derived from an EMBL/GenBank/DDBJ whole genome shotgun (WGS) entry which is preliminary data.</text>
</comment>
<evidence type="ECO:0000313" key="3">
    <source>
        <dbReference type="Proteomes" id="UP000036166"/>
    </source>
</evidence>
<feature type="signal peptide" evidence="1">
    <location>
        <begin position="1"/>
        <end position="24"/>
    </location>
</feature>
<keyword evidence="1" id="KW-0732">Signal</keyword>
<dbReference type="PATRIC" id="fig|328812.4.peg.1732"/>
<dbReference type="RefSeq" id="WP_007658419.1">
    <property type="nucleotide sequence ID" value="NZ_CAJLDJ010000047.1"/>
</dbReference>
<dbReference type="Proteomes" id="UP000036166">
    <property type="component" value="Unassembled WGS sequence"/>
</dbReference>
<proteinExistence type="predicted"/>
<feature type="chain" id="PRO_5005268673" evidence="1">
    <location>
        <begin position="25"/>
        <end position="64"/>
    </location>
</feature>
<sequence>MKTMTFRQPVLAATALLMPFTTFAQEGNKKKKSAFICARLCHLRAMRAPGRSSYAMKNKDYLSI</sequence>
<gene>
    <name evidence="2" type="ORF">ACM15_26870</name>
</gene>
<dbReference type="EMBL" id="LFJV01000182">
    <property type="protein sequence ID" value="KMM30639.1"/>
    <property type="molecule type" value="Genomic_DNA"/>
</dbReference>
<protein>
    <submittedName>
        <fullName evidence="2">Uncharacterized protein</fullName>
    </submittedName>
</protein>
<dbReference type="AlphaFoldDB" id="A0A0J6CEU8"/>